<dbReference type="AlphaFoldDB" id="A0A1E7XGN9"/>
<dbReference type="GO" id="GO:0016787">
    <property type="term" value="F:hydrolase activity"/>
    <property type="evidence" value="ECO:0007669"/>
    <property type="project" value="UniProtKB-KW"/>
</dbReference>
<evidence type="ECO:0000313" key="3">
    <source>
        <dbReference type="EMBL" id="OFA12247.1"/>
    </source>
</evidence>
<dbReference type="STRING" id="481719.LASUN_07990"/>
<dbReference type="InterPro" id="IPR013094">
    <property type="entry name" value="AB_hydrolase_3"/>
</dbReference>
<dbReference type="Proteomes" id="UP000177010">
    <property type="component" value="Unassembled WGS sequence"/>
</dbReference>
<accession>A0A1E7XGN9</accession>
<evidence type="ECO:0000256" key="1">
    <source>
        <dbReference type="ARBA" id="ARBA00022801"/>
    </source>
</evidence>
<feature type="domain" description="Alpha/beta hydrolase fold-3" evidence="2">
    <location>
        <begin position="102"/>
        <end position="304"/>
    </location>
</feature>
<evidence type="ECO:0000259" key="2">
    <source>
        <dbReference type="Pfam" id="PF07859"/>
    </source>
</evidence>
<dbReference type="EMBL" id="MIQE01000009">
    <property type="protein sequence ID" value="OFA12247.1"/>
    <property type="molecule type" value="Genomic_DNA"/>
</dbReference>
<keyword evidence="1 3" id="KW-0378">Hydrolase</keyword>
<reference evidence="3 4" key="1">
    <citation type="submission" date="2016-09" db="EMBL/GenBank/DDBJ databases">
        <title>Genome Sequence of Lactobacillus sunkii Strain CG01.</title>
        <authorList>
            <person name="Poehlein A."/>
            <person name="Gabris C."/>
            <person name="Bengelsdorf F.R."/>
            <person name="Duerre P."/>
            <person name="Daniel R."/>
        </authorList>
    </citation>
    <scope>NUCLEOTIDE SEQUENCE [LARGE SCALE GENOMIC DNA]</scope>
    <source>
        <strain evidence="3 4">CG_D</strain>
    </source>
</reference>
<dbReference type="EC" id="3.1.1.-" evidence="3"/>
<dbReference type="InterPro" id="IPR050300">
    <property type="entry name" value="GDXG_lipolytic_enzyme"/>
</dbReference>
<dbReference type="RefSeq" id="WP_070367447.1">
    <property type="nucleotide sequence ID" value="NZ_JAZHVW010000015.1"/>
</dbReference>
<sequence>MKSHTKLILAGSIMGLAAYQKYLALAENRSLRSRVTEKSLPLVDFIPVIKSPQDYQNALKKSETPYDMPFTAEKIDLFHHFEGQRDVLAYNPPVNSHQGKYIFYVHGGAYWGQPFPQHFDMLKKIADKSGARVIMPIYPKAPAHHADDVLSMILDTYNHFLNDDGIDPKKMIFIGDSAGGGFALEFMQYLRDNQLPLPQQAVLISPWIDISNSNPDMKAIDPYDPILGLKNLTYLGKEYAGDLDVHDPLVSPLYGDSSNLPPISVFTGTHDILNPDAKRFHRNAKKRGWDVTIYNYDKMNHVFPLLPIPEAQDAVEKIVNIIGRQ</sequence>
<evidence type="ECO:0000313" key="4">
    <source>
        <dbReference type="Proteomes" id="UP000177010"/>
    </source>
</evidence>
<dbReference type="PANTHER" id="PTHR48081">
    <property type="entry name" value="AB HYDROLASE SUPERFAMILY PROTEIN C4A8.06C"/>
    <property type="match status" value="1"/>
</dbReference>
<comment type="caution">
    <text evidence="3">The sequence shown here is derived from an EMBL/GenBank/DDBJ whole genome shotgun (WGS) entry which is preliminary data.</text>
</comment>
<dbReference type="PANTHER" id="PTHR48081:SF8">
    <property type="entry name" value="ALPHA_BETA HYDROLASE FOLD-3 DOMAIN-CONTAINING PROTEIN-RELATED"/>
    <property type="match status" value="1"/>
</dbReference>
<gene>
    <name evidence="3" type="primary">lipR</name>
    <name evidence="3" type="ORF">LASUN_07990</name>
</gene>
<protein>
    <submittedName>
        <fullName evidence="3">Putative acetyl-hydrolase LipR</fullName>
        <ecNumber evidence="3">3.1.1.-</ecNumber>
    </submittedName>
</protein>
<name>A0A1E7XGN9_9LACO</name>
<dbReference type="Gene3D" id="3.40.50.1820">
    <property type="entry name" value="alpha/beta hydrolase"/>
    <property type="match status" value="1"/>
</dbReference>
<dbReference type="Pfam" id="PF07859">
    <property type="entry name" value="Abhydrolase_3"/>
    <property type="match status" value="1"/>
</dbReference>
<organism evidence="3 4">
    <name type="scientific">Lentilactobacillus sunkii</name>
    <dbReference type="NCBI Taxonomy" id="481719"/>
    <lineage>
        <taxon>Bacteria</taxon>
        <taxon>Bacillati</taxon>
        <taxon>Bacillota</taxon>
        <taxon>Bacilli</taxon>
        <taxon>Lactobacillales</taxon>
        <taxon>Lactobacillaceae</taxon>
        <taxon>Lentilactobacillus</taxon>
    </lineage>
</organism>
<dbReference type="InterPro" id="IPR029058">
    <property type="entry name" value="AB_hydrolase_fold"/>
</dbReference>
<dbReference type="SUPFAM" id="SSF53474">
    <property type="entry name" value="alpha/beta-Hydrolases"/>
    <property type="match status" value="1"/>
</dbReference>
<proteinExistence type="predicted"/>